<dbReference type="KEGG" id="pfer:IRI77_08165"/>
<dbReference type="PANTHER" id="PTHR39425:SF1">
    <property type="entry name" value="CYTOCHROME C7-LIKE DOMAIN-CONTAINING PROTEIN"/>
    <property type="match status" value="1"/>
</dbReference>
<dbReference type="RefSeq" id="WP_194451580.1">
    <property type="nucleotide sequence ID" value="NZ_CP063849.1"/>
</dbReference>
<evidence type="ECO:0000256" key="2">
    <source>
        <dbReference type="PIRSR" id="PIRSR602322-1"/>
    </source>
</evidence>
<dbReference type="InterPro" id="IPR029467">
    <property type="entry name" value="Cyt_c7-like"/>
</dbReference>
<keyword evidence="3" id="KW-0472">Membrane</keyword>
<keyword evidence="6" id="KW-1185">Reference proteome</keyword>
<name>A0A7S7SL66_PALFE</name>
<feature type="transmembrane region" description="Helical" evidence="3">
    <location>
        <begin position="15"/>
        <end position="35"/>
    </location>
</feature>
<reference evidence="5 6" key="1">
    <citation type="submission" date="2020-10" db="EMBL/GenBank/DDBJ databases">
        <title>Complete genome sequence of Paludibaculum fermentans P105T, a facultatively anaerobic acidobacterium capable of dissimilatory Fe(III) reduction.</title>
        <authorList>
            <person name="Dedysh S.N."/>
            <person name="Beletsky A.V."/>
            <person name="Kulichevskaya I.S."/>
            <person name="Mardanov A.V."/>
            <person name="Ravin N.V."/>
        </authorList>
    </citation>
    <scope>NUCLEOTIDE SEQUENCE [LARGE SCALE GENOMIC DNA]</scope>
    <source>
        <strain evidence="5 6">P105</strain>
    </source>
</reference>
<feature type="binding site" description="axial binding residue" evidence="2">
    <location>
        <position position="65"/>
    </location>
    <ligand>
        <name>heme c</name>
        <dbReference type="ChEBI" id="CHEBI:61717"/>
        <label>1</label>
    </ligand>
    <ligandPart>
        <name>Fe</name>
        <dbReference type="ChEBI" id="CHEBI:18248"/>
    </ligandPart>
</feature>
<feature type="binding site" description="axial binding residue" evidence="2">
    <location>
        <position position="69"/>
    </location>
    <ligand>
        <name>heme c</name>
        <dbReference type="ChEBI" id="CHEBI:61717"/>
        <label>2</label>
    </ligand>
    <ligandPart>
        <name>Fe</name>
        <dbReference type="ChEBI" id="CHEBI:18248"/>
    </ligandPart>
</feature>
<dbReference type="Proteomes" id="UP000593892">
    <property type="component" value="Chromosome"/>
</dbReference>
<dbReference type="PRINTS" id="PR00609">
    <property type="entry name" value="CYTOCHROMEC3"/>
</dbReference>
<comment type="cofactor">
    <cofactor evidence="2">
        <name>heme c</name>
        <dbReference type="ChEBI" id="CHEBI:61717"/>
    </cofactor>
    <text evidence="2">Binds 4 heme c groups covalently per monomer.</text>
</comment>
<dbReference type="EMBL" id="CP063849">
    <property type="protein sequence ID" value="QOY89917.1"/>
    <property type="molecule type" value="Genomic_DNA"/>
</dbReference>
<keyword evidence="3" id="KW-0812">Transmembrane</keyword>
<feature type="binding site" description="axial binding residue" evidence="2">
    <location>
        <position position="86"/>
    </location>
    <ligand>
        <name>heme c</name>
        <dbReference type="ChEBI" id="CHEBI:61717"/>
        <label>2</label>
    </ligand>
    <ligandPart>
        <name>Fe</name>
        <dbReference type="ChEBI" id="CHEBI:18248"/>
    </ligandPart>
</feature>
<dbReference type="Pfam" id="PF14522">
    <property type="entry name" value="Cytochrome_C7"/>
    <property type="match status" value="1"/>
</dbReference>
<feature type="binding site" description="axial binding residue" evidence="2">
    <location>
        <position position="54"/>
    </location>
    <ligand>
        <name>heme c</name>
        <dbReference type="ChEBI" id="CHEBI:61717"/>
        <label>3</label>
    </ligand>
    <ligandPart>
        <name>Fe</name>
        <dbReference type="ChEBI" id="CHEBI:18248"/>
    </ligandPart>
</feature>
<evidence type="ECO:0000256" key="1">
    <source>
        <dbReference type="ARBA" id="ARBA00022723"/>
    </source>
</evidence>
<evidence type="ECO:0000259" key="4">
    <source>
        <dbReference type="Pfam" id="PF14522"/>
    </source>
</evidence>
<organism evidence="5 6">
    <name type="scientific">Paludibaculum fermentans</name>
    <dbReference type="NCBI Taxonomy" id="1473598"/>
    <lineage>
        <taxon>Bacteria</taxon>
        <taxon>Pseudomonadati</taxon>
        <taxon>Acidobacteriota</taxon>
        <taxon>Terriglobia</taxon>
        <taxon>Bryobacterales</taxon>
        <taxon>Bryobacteraceae</taxon>
        <taxon>Paludibaculum</taxon>
    </lineage>
</organism>
<dbReference type="InterPro" id="IPR036280">
    <property type="entry name" value="Multihaem_cyt_sf"/>
</dbReference>
<dbReference type="InterPro" id="IPR002322">
    <property type="entry name" value="Cyt_c_III"/>
</dbReference>
<feature type="binding site" description="axial binding residue" evidence="2">
    <location>
        <position position="119"/>
    </location>
    <ligand>
        <name>heme c</name>
        <dbReference type="ChEBI" id="CHEBI:61717"/>
        <label>1</label>
    </ligand>
    <ligandPart>
        <name>Fe</name>
        <dbReference type="ChEBI" id="CHEBI:18248"/>
    </ligandPart>
</feature>
<keyword evidence="3" id="KW-1133">Transmembrane helix</keyword>
<dbReference type="GO" id="GO:0020037">
    <property type="term" value="F:heme binding"/>
    <property type="evidence" value="ECO:0007669"/>
    <property type="project" value="InterPro"/>
</dbReference>
<sequence>MSAIFSKQFDTKLRLAAGAIVLVLGATGAVMGYLLHPKQFDTGYTPVQPVAYSHKLHAGNLGVDCLYCHYTVDKSSYAAVPMTETCMNCHVRVKEKSPKLQMVRDSYATGEPIPWVKVHRLPDYVYFNHQAHVTSGVSCVSCHGRVDQMVEVRQVQPLSMAWCLECHRNAAPNVRPTEYVTKLDWKPEGDPAELGAKLIQAKGIHPPTNCSGCHR</sequence>
<protein>
    <submittedName>
        <fullName evidence="5">Cytochrome c3 family protein</fullName>
    </submittedName>
</protein>
<feature type="binding site" description="axial binding residue" evidence="2">
    <location>
        <position position="68"/>
    </location>
    <ligand>
        <name>heme c</name>
        <dbReference type="ChEBI" id="CHEBI:61717"/>
        <label>1</label>
    </ligand>
    <ligandPart>
        <name>Fe</name>
        <dbReference type="ChEBI" id="CHEBI:18248"/>
    </ligandPart>
</feature>
<keyword evidence="1 2" id="KW-0479">Metal-binding</keyword>
<evidence type="ECO:0000313" key="5">
    <source>
        <dbReference type="EMBL" id="QOY89917.1"/>
    </source>
</evidence>
<dbReference type="AlphaFoldDB" id="A0A7S7SL66"/>
<dbReference type="CDD" id="cd08168">
    <property type="entry name" value="Cytochrom_C3"/>
    <property type="match status" value="1"/>
</dbReference>
<dbReference type="PANTHER" id="PTHR39425">
    <property type="entry name" value="LIPOPROTEIN CYTOCHROME C"/>
    <property type="match status" value="1"/>
</dbReference>
<proteinExistence type="predicted"/>
<keyword evidence="2" id="KW-0349">Heme</keyword>
<feature type="domain" description="Cytochrome c7-like" evidence="4">
    <location>
        <begin position="125"/>
        <end position="215"/>
    </location>
</feature>
<dbReference type="Gene3D" id="3.90.10.10">
    <property type="entry name" value="Cytochrome C3"/>
    <property type="match status" value="2"/>
</dbReference>
<feature type="binding site" description="axial binding residue" evidence="2">
    <location>
        <position position="57"/>
    </location>
    <ligand>
        <name>heme c</name>
        <dbReference type="ChEBI" id="CHEBI:61717"/>
        <label>1</label>
    </ligand>
    <ligandPart>
        <name>Fe</name>
        <dbReference type="ChEBI" id="CHEBI:18248"/>
    </ligandPart>
</feature>
<keyword evidence="2" id="KW-0408">Iron</keyword>
<accession>A0A7S7SL66</accession>
<gene>
    <name evidence="5" type="ORF">IRI77_08165</name>
</gene>
<dbReference type="GO" id="GO:0046872">
    <property type="term" value="F:metal ion binding"/>
    <property type="evidence" value="ECO:0007669"/>
    <property type="project" value="UniProtKB-KW"/>
</dbReference>
<dbReference type="SUPFAM" id="SSF48695">
    <property type="entry name" value="Multiheme cytochromes"/>
    <property type="match status" value="1"/>
</dbReference>
<evidence type="ECO:0000256" key="3">
    <source>
        <dbReference type="SAM" id="Phobius"/>
    </source>
</evidence>
<dbReference type="GO" id="GO:0009055">
    <property type="term" value="F:electron transfer activity"/>
    <property type="evidence" value="ECO:0007669"/>
    <property type="project" value="InterPro"/>
</dbReference>
<evidence type="ECO:0000313" key="6">
    <source>
        <dbReference type="Proteomes" id="UP000593892"/>
    </source>
</evidence>